<evidence type="ECO:0000256" key="9">
    <source>
        <dbReference type="ARBA" id="ARBA00022679"/>
    </source>
</evidence>
<evidence type="ECO:0000256" key="17">
    <source>
        <dbReference type="RuleBase" id="RU003464"/>
    </source>
</evidence>
<comment type="catalytic activity">
    <reaction evidence="14 15 17">
        <text>guanosine(37) in tRNA + S-adenosyl-L-methionine = N(1)-methylguanosine(37) in tRNA + S-adenosyl-L-homocysteine + H(+)</text>
        <dbReference type="Rhea" id="RHEA:36899"/>
        <dbReference type="Rhea" id="RHEA-COMP:10145"/>
        <dbReference type="Rhea" id="RHEA-COMP:10147"/>
        <dbReference type="ChEBI" id="CHEBI:15378"/>
        <dbReference type="ChEBI" id="CHEBI:57856"/>
        <dbReference type="ChEBI" id="CHEBI:59789"/>
        <dbReference type="ChEBI" id="CHEBI:73542"/>
        <dbReference type="ChEBI" id="CHEBI:74269"/>
        <dbReference type="EC" id="2.1.1.228"/>
    </reaction>
</comment>
<keyword evidence="7 15" id="KW-0963">Cytoplasm</keyword>
<protein>
    <recommendedName>
        <fullName evidence="6 15">tRNA (guanine-N(1)-)-methyltransferase</fullName>
        <ecNumber evidence="5 15">2.1.1.228</ecNumber>
    </recommendedName>
    <alternativeName>
        <fullName evidence="12 15">M1G-methyltransferase</fullName>
    </alternativeName>
    <alternativeName>
        <fullName evidence="13 15">tRNA [GM37] methyltransferase</fullName>
    </alternativeName>
</protein>
<comment type="similarity">
    <text evidence="3 15 17">Belongs to the RNA methyltransferase TrmD family.</text>
</comment>
<gene>
    <name evidence="15" type="primary">trmD</name>
    <name evidence="19" type="ORF">A2264_01780</name>
</gene>
<evidence type="ECO:0000256" key="2">
    <source>
        <dbReference type="ARBA" id="ARBA00004496"/>
    </source>
</evidence>
<evidence type="ECO:0000256" key="14">
    <source>
        <dbReference type="ARBA" id="ARBA00047783"/>
    </source>
</evidence>
<dbReference type="GO" id="GO:0005829">
    <property type="term" value="C:cytosol"/>
    <property type="evidence" value="ECO:0007669"/>
    <property type="project" value="TreeGrafter"/>
</dbReference>
<dbReference type="InterPro" id="IPR002649">
    <property type="entry name" value="tRNA_m1G_MeTrfase_TrmD"/>
</dbReference>
<comment type="caution">
    <text evidence="19">The sequence shown here is derived from an EMBL/GenBank/DDBJ whole genome shotgun (WGS) entry which is preliminary data.</text>
</comment>
<evidence type="ECO:0000259" key="18">
    <source>
        <dbReference type="Pfam" id="PF01746"/>
    </source>
</evidence>
<keyword evidence="8 15" id="KW-0489">Methyltransferase</keyword>
<reference evidence="19 20" key="1">
    <citation type="journal article" date="2016" name="Nat. Commun.">
        <title>Thousands of microbial genomes shed light on interconnected biogeochemical processes in an aquifer system.</title>
        <authorList>
            <person name="Anantharaman K."/>
            <person name="Brown C.T."/>
            <person name="Hug L.A."/>
            <person name="Sharon I."/>
            <person name="Castelle C.J."/>
            <person name="Probst A.J."/>
            <person name="Thomas B.C."/>
            <person name="Singh A."/>
            <person name="Wilkins M.J."/>
            <person name="Karaoz U."/>
            <person name="Brodie E.L."/>
            <person name="Williams K.H."/>
            <person name="Hubbard S.S."/>
            <person name="Banfield J.F."/>
        </authorList>
    </citation>
    <scope>NUCLEOTIDE SEQUENCE [LARGE SCALE GENOMIC DNA]</scope>
</reference>
<evidence type="ECO:0000256" key="7">
    <source>
        <dbReference type="ARBA" id="ARBA00022490"/>
    </source>
</evidence>
<evidence type="ECO:0000256" key="10">
    <source>
        <dbReference type="ARBA" id="ARBA00022691"/>
    </source>
</evidence>
<dbReference type="HAMAP" id="MF_00605">
    <property type="entry name" value="TrmD"/>
    <property type="match status" value="1"/>
</dbReference>
<keyword evidence="10 15" id="KW-0949">S-adenosyl-L-methionine</keyword>
<dbReference type="PANTHER" id="PTHR46417:SF1">
    <property type="entry name" value="TRNA (GUANINE-N(1)-)-METHYLTRANSFERASE"/>
    <property type="match status" value="1"/>
</dbReference>
<dbReference type="AlphaFoldDB" id="A0A1F4W2C3"/>
<evidence type="ECO:0000256" key="15">
    <source>
        <dbReference type="HAMAP-Rule" id="MF_00605"/>
    </source>
</evidence>
<dbReference type="NCBIfam" id="NF000648">
    <property type="entry name" value="PRK00026.1"/>
    <property type="match status" value="1"/>
</dbReference>
<evidence type="ECO:0000256" key="11">
    <source>
        <dbReference type="ARBA" id="ARBA00022694"/>
    </source>
</evidence>
<evidence type="ECO:0000256" key="3">
    <source>
        <dbReference type="ARBA" id="ARBA00007630"/>
    </source>
</evidence>
<comment type="subcellular location">
    <subcellularLocation>
        <location evidence="2 15 17">Cytoplasm</location>
    </subcellularLocation>
</comment>
<dbReference type="EMBL" id="MEVT01000006">
    <property type="protein sequence ID" value="OGC63438.1"/>
    <property type="molecule type" value="Genomic_DNA"/>
</dbReference>
<organism evidence="19 20">
    <name type="scientific">candidate division WWE3 bacterium RIFOXYA2_FULL_46_9</name>
    <dbReference type="NCBI Taxonomy" id="1802636"/>
    <lineage>
        <taxon>Bacteria</taxon>
        <taxon>Katanobacteria</taxon>
    </lineage>
</organism>
<dbReference type="CDD" id="cd18080">
    <property type="entry name" value="TrmD-like"/>
    <property type="match status" value="1"/>
</dbReference>
<dbReference type="PIRSF" id="PIRSF000386">
    <property type="entry name" value="tRNA_mtase"/>
    <property type="match status" value="1"/>
</dbReference>
<keyword evidence="11 15" id="KW-0819">tRNA processing</keyword>
<dbReference type="FunFam" id="3.40.1280.10:FF:000001">
    <property type="entry name" value="tRNA (guanine-N(1)-)-methyltransferase"/>
    <property type="match status" value="1"/>
</dbReference>
<evidence type="ECO:0000256" key="8">
    <source>
        <dbReference type="ARBA" id="ARBA00022603"/>
    </source>
</evidence>
<dbReference type="InterPro" id="IPR016009">
    <property type="entry name" value="tRNA_MeTrfase_TRMD/TRM10"/>
</dbReference>
<evidence type="ECO:0000313" key="20">
    <source>
        <dbReference type="Proteomes" id="UP000176614"/>
    </source>
</evidence>
<dbReference type="InterPro" id="IPR023148">
    <property type="entry name" value="tRNA_m1G_MeTrfase_C_sf"/>
</dbReference>
<evidence type="ECO:0000256" key="4">
    <source>
        <dbReference type="ARBA" id="ARBA00011738"/>
    </source>
</evidence>
<evidence type="ECO:0000256" key="12">
    <source>
        <dbReference type="ARBA" id="ARBA00029736"/>
    </source>
</evidence>
<keyword evidence="9 15" id="KW-0808">Transferase</keyword>
<evidence type="ECO:0000256" key="6">
    <source>
        <dbReference type="ARBA" id="ARBA00014679"/>
    </source>
</evidence>
<evidence type="ECO:0000256" key="5">
    <source>
        <dbReference type="ARBA" id="ARBA00012807"/>
    </source>
</evidence>
<dbReference type="PANTHER" id="PTHR46417">
    <property type="entry name" value="TRNA (GUANINE-N(1)-)-METHYLTRANSFERASE"/>
    <property type="match status" value="1"/>
</dbReference>
<evidence type="ECO:0000313" key="19">
    <source>
        <dbReference type="EMBL" id="OGC63438.1"/>
    </source>
</evidence>
<name>A0A1F4W2C3_UNCKA</name>
<dbReference type="GO" id="GO:0052906">
    <property type="term" value="F:tRNA (guanine(37)-N1)-methyltransferase activity"/>
    <property type="evidence" value="ECO:0007669"/>
    <property type="project" value="UniProtKB-UniRule"/>
</dbReference>
<dbReference type="Proteomes" id="UP000176614">
    <property type="component" value="Unassembled WGS sequence"/>
</dbReference>
<sequence>MLKIDIITLFPELIRAHLGFLPFKKAISMGLLKVDITNLRDFAIDSRGTVDDKPFGGGTGMLLMVEPIFKALAKVIEQAPDIPNKRVILLNPRGKKYNQKMAEDFSKSQHLIFICGRYEGVDARVEKYLATDNVSIGDYVLSGGETPTLAILESVTRLIPGVLEKEDATVKESFSNGKLEHPQYTRPAEFNGWVVPNILLGGNHQEIKRWQEENSEKTS</sequence>
<evidence type="ECO:0000256" key="1">
    <source>
        <dbReference type="ARBA" id="ARBA00002634"/>
    </source>
</evidence>
<feature type="binding site" evidence="15 16">
    <location>
        <begin position="136"/>
        <end position="141"/>
    </location>
    <ligand>
        <name>S-adenosyl-L-methionine</name>
        <dbReference type="ChEBI" id="CHEBI:59789"/>
    </ligand>
</feature>
<accession>A0A1F4W2C3</accession>
<dbReference type="GO" id="GO:0002939">
    <property type="term" value="P:tRNA N1-guanine methylation"/>
    <property type="evidence" value="ECO:0007669"/>
    <property type="project" value="TreeGrafter"/>
</dbReference>
<dbReference type="InterPro" id="IPR029028">
    <property type="entry name" value="Alpha/beta_knot_MTases"/>
</dbReference>
<evidence type="ECO:0000256" key="16">
    <source>
        <dbReference type="PIRSR" id="PIRSR000386-1"/>
    </source>
</evidence>
<feature type="binding site" evidence="15 16">
    <location>
        <position position="116"/>
    </location>
    <ligand>
        <name>S-adenosyl-L-methionine</name>
        <dbReference type="ChEBI" id="CHEBI:59789"/>
    </ligand>
</feature>
<dbReference type="Gene3D" id="1.10.1270.20">
    <property type="entry name" value="tRNA(m1g37)methyltransferase, domain 2"/>
    <property type="match status" value="1"/>
</dbReference>
<comment type="subunit">
    <text evidence="4 15 17">Homodimer.</text>
</comment>
<dbReference type="SUPFAM" id="SSF75217">
    <property type="entry name" value="alpha/beta knot"/>
    <property type="match status" value="1"/>
</dbReference>
<feature type="domain" description="tRNA methyltransferase TRMD/TRM10-type" evidence="18">
    <location>
        <begin position="2"/>
        <end position="217"/>
    </location>
</feature>
<evidence type="ECO:0000256" key="13">
    <source>
        <dbReference type="ARBA" id="ARBA00033392"/>
    </source>
</evidence>
<dbReference type="EC" id="2.1.1.228" evidence="5 15"/>
<dbReference type="Pfam" id="PF01746">
    <property type="entry name" value="tRNA_m1G_MT"/>
    <property type="match status" value="1"/>
</dbReference>
<comment type="function">
    <text evidence="1 15 17">Specifically methylates guanosine-37 in various tRNAs.</text>
</comment>
<dbReference type="Gene3D" id="3.40.1280.10">
    <property type="match status" value="1"/>
</dbReference>
<proteinExistence type="inferred from homology"/>
<dbReference type="InterPro" id="IPR029026">
    <property type="entry name" value="tRNA_m1G_MTases_N"/>
</dbReference>
<dbReference type="NCBIfam" id="TIGR00088">
    <property type="entry name" value="trmD"/>
    <property type="match status" value="1"/>
</dbReference>